<protein>
    <submittedName>
        <fullName evidence="2">Uncharacterized protein</fullName>
    </submittedName>
</protein>
<dbReference type="KEGG" id="gog:C1280_24930"/>
<sequence length="139" mass="14643">MSSSGQNNRLEVSVNGRVVTTAAVSDLGLMDFFLSWARRDPARLTPEMLATPGFTPESWAGGEFEYGLGALDTTRSETLEWLGGELRAGDVLSLRVLPPGEVDEPAERAPVAGLKGRGPLRRRARPDGVAPGAEPGAAG</sequence>
<dbReference type="RefSeq" id="WP_010044218.1">
    <property type="nucleotide sequence ID" value="NZ_CP025958.1"/>
</dbReference>
<dbReference type="Proteomes" id="UP000245802">
    <property type="component" value="Chromosome"/>
</dbReference>
<gene>
    <name evidence="2" type="ORF">C1280_24930</name>
</gene>
<proteinExistence type="predicted"/>
<name>A0A2Z3H8R2_9BACT</name>
<reference evidence="2 3" key="1">
    <citation type="submission" date="2018-01" db="EMBL/GenBank/DDBJ databases">
        <title>G. obscuriglobus.</title>
        <authorList>
            <person name="Franke J."/>
            <person name="Blomberg W."/>
            <person name="Selmecki A."/>
        </authorList>
    </citation>
    <scope>NUCLEOTIDE SEQUENCE [LARGE SCALE GENOMIC DNA]</scope>
    <source>
        <strain evidence="2 3">DSM 5831</strain>
    </source>
</reference>
<dbReference type="EMBL" id="CP025958">
    <property type="protein sequence ID" value="AWM39927.1"/>
    <property type="molecule type" value="Genomic_DNA"/>
</dbReference>
<feature type="region of interest" description="Disordered" evidence="1">
    <location>
        <begin position="100"/>
        <end position="139"/>
    </location>
</feature>
<keyword evidence="3" id="KW-1185">Reference proteome</keyword>
<evidence type="ECO:0000256" key="1">
    <source>
        <dbReference type="SAM" id="MobiDB-lite"/>
    </source>
</evidence>
<organism evidence="2 3">
    <name type="scientific">Gemmata obscuriglobus</name>
    <dbReference type="NCBI Taxonomy" id="114"/>
    <lineage>
        <taxon>Bacteria</taxon>
        <taxon>Pseudomonadati</taxon>
        <taxon>Planctomycetota</taxon>
        <taxon>Planctomycetia</taxon>
        <taxon>Gemmatales</taxon>
        <taxon>Gemmataceae</taxon>
        <taxon>Gemmata</taxon>
    </lineage>
</organism>
<evidence type="ECO:0000313" key="2">
    <source>
        <dbReference type="EMBL" id="AWM39927.1"/>
    </source>
</evidence>
<feature type="compositionally biased region" description="Low complexity" evidence="1">
    <location>
        <begin position="127"/>
        <end position="139"/>
    </location>
</feature>
<dbReference type="AlphaFoldDB" id="A0A2Z3H8R2"/>
<evidence type="ECO:0000313" key="3">
    <source>
        <dbReference type="Proteomes" id="UP000245802"/>
    </source>
</evidence>
<accession>A0A2Z3H8R2</accession>